<evidence type="ECO:0000259" key="5">
    <source>
        <dbReference type="PROSITE" id="PS51384"/>
    </source>
</evidence>
<dbReference type="Gene3D" id="3.40.50.80">
    <property type="entry name" value="Nucleotide-binding domain of ferredoxin-NADP reductase (FNR) module"/>
    <property type="match status" value="1"/>
</dbReference>
<dbReference type="AlphaFoldDB" id="A0A1Y1IIU0"/>
<reference evidence="6 7" key="1">
    <citation type="journal article" date="2014" name="Nat. Commun.">
        <title>Klebsormidium flaccidum genome reveals primary factors for plant terrestrial adaptation.</title>
        <authorList>
            <person name="Hori K."/>
            <person name="Maruyama F."/>
            <person name="Fujisawa T."/>
            <person name="Togashi T."/>
            <person name="Yamamoto N."/>
            <person name="Seo M."/>
            <person name="Sato S."/>
            <person name="Yamada T."/>
            <person name="Mori H."/>
            <person name="Tajima N."/>
            <person name="Moriyama T."/>
            <person name="Ikeuchi M."/>
            <person name="Watanabe M."/>
            <person name="Wada H."/>
            <person name="Kobayashi K."/>
            <person name="Saito M."/>
            <person name="Masuda T."/>
            <person name="Sasaki-Sekimoto Y."/>
            <person name="Mashiguchi K."/>
            <person name="Awai K."/>
            <person name="Shimojima M."/>
            <person name="Masuda S."/>
            <person name="Iwai M."/>
            <person name="Nobusawa T."/>
            <person name="Narise T."/>
            <person name="Kondo S."/>
            <person name="Saito H."/>
            <person name="Sato R."/>
            <person name="Murakawa M."/>
            <person name="Ihara Y."/>
            <person name="Oshima-Yamada Y."/>
            <person name="Ohtaka K."/>
            <person name="Satoh M."/>
            <person name="Sonobe K."/>
            <person name="Ishii M."/>
            <person name="Ohtani R."/>
            <person name="Kanamori-Sato M."/>
            <person name="Honoki R."/>
            <person name="Miyazaki D."/>
            <person name="Mochizuki H."/>
            <person name="Umetsu J."/>
            <person name="Higashi K."/>
            <person name="Shibata D."/>
            <person name="Kamiya Y."/>
            <person name="Sato N."/>
            <person name="Nakamura Y."/>
            <person name="Tabata S."/>
            <person name="Ida S."/>
            <person name="Kurokawa K."/>
            <person name="Ohta H."/>
        </authorList>
    </citation>
    <scope>NUCLEOTIDE SEQUENCE [LARGE SCALE GENOMIC DNA]</scope>
    <source>
        <strain evidence="6 7">NIES-2285</strain>
    </source>
</reference>
<proteinExistence type="predicted"/>
<dbReference type="CDD" id="cd06186">
    <property type="entry name" value="NOX_Duox_like_FAD_NADP"/>
    <property type="match status" value="1"/>
</dbReference>
<dbReference type="PANTHER" id="PTHR11972">
    <property type="entry name" value="NADPH OXIDASE"/>
    <property type="match status" value="1"/>
</dbReference>
<evidence type="ECO:0000256" key="1">
    <source>
        <dbReference type="ARBA" id="ARBA00023002"/>
    </source>
</evidence>
<evidence type="ECO:0000313" key="6">
    <source>
        <dbReference type="EMBL" id="GAQ89041.1"/>
    </source>
</evidence>
<evidence type="ECO:0000256" key="2">
    <source>
        <dbReference type="SAM" id="MobiDB-lite"/>
    </source>
</evidence>
<gene>
    <name evidence="6" type="ORF">KFL_004820010</name>
</gene>
<feature type="region of interest" description="Disordered" evidence="2">
    <location>
        <begin position="26"/>
        <end position="52"/>
    </location>
</feature>
<dbReference type="SUPFAM" id="SSF63380">
    <property type="entry name" value="Riboflavin synthase domain-like"/>
    <property type="match status" value="1"/>
</dbReference>
<dbReference type="OrthoDB" id="167398at2759"/>
<keyword evidence="4" id="KW-0732">Signal</keyword>
<dbReference type="OMA" id="YMELDIQ"/>
<name>A0A1Y1IIU0_KLENI</name>
<dbReference type="STRING" id="105231.A0A1Y1IIU0"/>
<evidence type="ECO:0000256" key="4">
    <source>
        <dbReference type="SAM" id="SignalP"/>
    </source>
</evidence>
<dbReference type="PROSITE" id="PS51384">
    <property type="entry name" value="FAD_FR"/>
    <property type="match status" value="1"/>
</dbReference>
<dbReference type="PANTHER" id="PTHR11972:SF153">
    <property type="entry name" value="SUPEROXIDE-GENERATING NADPH OXIDASE HEAVY CHAIN SUBUNIT A"/>
    <property type="match status" value="1"/>
</dbReference>
<dbReference type="Pfam" id="PF08022">
    <property type="entry name" value="FAD_binding_8"/>
    <property type="match status" value="1"/>
</dbReference>
<sequence length="604" mass="67292">MGDEGRPRLRILGVLVVLQLLVSRKRGHGSPPKDWREVPVQGSSSEASARQGRQMRESFARIIARAKILLQNLYSLRTWRRLTNFKEMVSVVVNPVVAKRLNERARLPLRKKLDLEGQRGAGAAALDPLEGYWRSDISRVYGEVKPDYWNLLGSFDFLSGLLLLLPMVVAFPLALSYFRTMSGSSKGLRRYLACVTGFNAFWYSHHTLLLMYVVVIFHGTRSGHWYVPSTTAWVYIVGPLGVYLAERLLRWYRGSGAHHQPQVLQAVSYSGKVLLLELSKPSGFRYRSGMFVYIQCPAASRFEWHPFTLTSAPGDDTLSLHIRVAGDWTSALLRKFESALDATNSCPSHADVSSPGYAAAAAALSTVPPSQQEDQEPDLELGGRNERPSWRHVAATKFPSLRMDGPYGAPAQEYRRYKTVLLVGAGIGITPYVSILRDLLHRFQTEQDQPQARDSSGAPRVRRVMTEAVYCYWVTRDHDTVAMLRDLLQSLAQREIEGRLEVHICLTGQTPAANTTPALSSVSVTESSAASELGTSPRGGMVIEHHNSRPDWDSVLSGIAGRHPKGDVGVFYCGKPGIAAALRSRRSRFSLARGTFFRLHKETF</sequence>
<feature type="transmembrane region" description="Helical" evidence="3">
    <location>
        <begin position="225"/>
        <end position="245"/>
    </location>
</feature>
<feature type="transmembrane region" description="Helical" evidence="3">
    <location>
        <begin position="190"/>
        <end position="219"/>
    </location>
</feature>
<dbReference type="InterPro" id="IPR039261">
    <property type="entry name" value="FNR_nucleotide-bd"/>
</dbReference>
<evidence type="ECO:0000313" key="7">
    <source>
        <dbReference type="Proteomes" id="UP000054558"/>
    </source>
</evidence>
<organism evidence="6 7">
    <name type="scientific">Klebsormidium nitens</name>
    <name type="common">Green alga</name>
    <name type="synonym">Ulothrix nitens</name>
    <dbReference type="NCBI Taxonomy" id="105231"/>
    <lineage>
        <taxon>Eukaryota</taxon>
        <taxon>Viridiplantae</taxon>
        <taxon>Streptophyta</taxon>
        <taxon>Klebsormidiophyceae</taxon>
        <taxon>Klebsormidiales</taxon>
        <taxon>Klebsormidiaceae</taxon>
        <taxon>Klebsormidium</taxon>
    </lineage>
</organism>
<accession>A0A1Y1IIU0</accession>
<feature type="region of interest" description="Disordered" evidence="2">
    <location>
        <begin position="363"/>
        <end position="385"/>
    </location>
</feature>
<evidence type="ECO:0000256" key="3">
    <source>
        <dbReference type="SAM" id="Phobius"/>
    </source>
</evidence>
<feature type="signal peptide" evidence="4">
    <location>
        <begin position="1"/>
        <end position="27"/>
    </location>
</feature>
<dbReference type="EMBL" id="DF237431">
    <property type="protein sequence ID" value="GAQ89041.1"/>
    <property type="molecule type" value="Genomic_DNA"/>
</dbReference>
<keyword evidence="1" id="KW-0560">Oxidoreductase</keyword>
<keyword evidence="3" id="KW-0472">Membrane</keyword>
<dbReference type="SUPFAM" id="SSF52343">
    <property type="entry name" value="Ferredoxin reductase-like, C-terminal NADP-linked domain"/>
    <property type="match status" value="1"/>
</dbReference>
<dbReference type="InterPro" id="IPR050369">
    <property type="entry name" value="RBOH/FRE"/>
</dbReference>
<dbReference type="Gene3D" id="2.40.30.10">
    <property type="entry name" value="Translation factors"/>
    <property type="match status" value="1"/>
</dbReference>
<dbReference type="Pfam" id="PF08030">
    <property type="entry name" value="NAD_binding_6"/>
    <property type="match status" value="1"/>
</dbReference>
<dbReference type="Proteomes" id="UP000054558">
    <property type="component" value="Unassembled WGS sequence"/>
</dbReference>
<feature type="chain" id="PRO_5012237244" evidence="4">
    <location>
        <begin position="28"/>
        <end position="604"/>
    </location>
</feature>
<feature type="domain" description="FAD-binding FR-type" evidence="5">
    <location>
        <begin position="256"/>
        <end position="413"/>
    </location>
</feature>
<keyword evidence="7" id="KW-1185">Reference proteome</keyword>
<protein>
    <submittedName>
        <fullName evidence="6">Putative NAD(P)H oxidase</fullName>
    </submittedName>
</protein>
<dbReference type="InterPro" id="IPR013112">
    <property type="entry name" value="FAD-bd_8"/>
</dbReference>
<dbReference type="GO" id="GO:0005886">
    <property type="term" value="C:plasma membrane"/>
    <property type="evidence" value="ECO:0000318"/>
    <property type="project" value="GO_Central"/>
</dbReference>
<dbReference type="GO" id="GO:0016491">
    <property type="term" value="F:oxidoreductase activity"/>
    <property type="evidence" value="ECO:0007669"/>
    <property type="project" value="UniProtKB-KW"/>
</dbReference>
<keyword evidence="3" id="KW-1133">Transmembrane helix</keyword>
<keyword evidence="3" id="KW-0812">Transmembrane</keyword>
<dbReference type="InterPro" id="IPR013121">
    <property type="entry name" value="Fe_red_NAD-bd_6"/>
</dbReference>
<dbReference type="InterPro" id="IPR017938">
    <property type="entry name" value="Riboflavin_synthase-like_b-brl"/>
</dbReference>
<dbReference type="InterPro" id="IPR017927">
    <property type="entry name" value="FAD-bd_FR_type"/>
</dbReference>
<feature type="transmembrane region" description="Helical" evidence="3">
    <location>
        <begin position="157"/>
        <end position="178"/>
    </location>
</feature>